<dbReference type="GO" id="GO:0017108">
    <property type="term" value="F:5'-flap endonuclease activity"/>
    <property type="evidence" value="ECO:0007669"/>
    <property type="project" value="InterPro"/>
</dbReference>
<dbReference type="CDD" id="cd09898">
    <property type="entry name" value="H3TH_53EXO"/>
    <property type="match status" value="1"/>
</dbReference>
<dbReference type="RefSeq" id="WP_011465747.1">
    <property type="nucleotide sequence ID" value="NC_007908.1"/>
</dbReference>
<dbReference type="FunFam" id="1.10.150.20:FF:000003">
    <property type="entry name" value="DNA polymerase I"/>
    <property type="match status" value="1"/>
</dbReference>
<dbReference type="eggNOG" id="COG0258">
    <property type="taxonomic scope" value="Bacteria"/>
</dbReference>
<dbReference type="SUPFAM" id="SSF88723">
    <property type="entry name" value="PIN domain-like"/>
    <property type="match status" value="1"/>
</dbReference>
<dbReference type="SMART" id="SM00475">
    <property type="entry name" value="53EXOc"/>
    <property type="match status" value="1"/>
</dbReference>
<dbReference type="GO" id="GO:0033567">
    <property type="term" value="P:DNA replication, Okazaki fragment processing"/>
    <property type="evidence" value="ECO:0007669"/>
    <property type="project" value="InterPro"/>
</dbReference>
<dbReference type="PANTHER" id="PTHR42646:SF2">
    <property type="entry name" value="5'-3' EXONUCLEASE FAMILY PROTEIN"/>
    <property type="match status" value="1"/>
</dbReference>
<evidence type="ECO:0000313" key="5">
    <source>
        <dbReference type="EMBL" id="ABD71184.1"/>
    </source>
</evidence>
<keyword evidence="5" id="KW-0269">Exonuclease</keyword>
<dbReference type="AlphaFoldDB" id="Q21SR9"/>
<dbReference type="Gene3D" id="1.10.150.20">
    <property type="entry name" value="5' to 3' exonuclease, C-terminal subdomain"/>
    <property type="match status" value="1"/>
</dbReference>
<sequence length="270" mass="30023">MSLLIIDALNIIRRIHEAIAEPDSEEKVADTIKSSLGSFKRALKTHRPTHAVAVFDHGGRTWKHDLYDGYQANRKPMPQPLRDGLLTLKRELHDMGLHWIAIEGIEADDAIAALVEKWCKYSAKQAIILSTDKDFLQLLNDQVCIYDHFKEVWRDSAYVQEKFGVTPSQMGDLLALMGDAVDGVPGVDKVGRKTAATLLRINGNLDRLISNADKVGGQVGANLRKGIEIARLSRQLVSFKTDRPLGLTWKMLAQVRIPTPPSHTMADSSP</sequence>
<evidence type="ECO:0000256" key="2">
    <source>
        <dbReference type="ARBA" id="ARBA00022801"/>
    </source>
</evidence>
<dbReference type="Pfam" id="PF02739">
    <property type="entry name" value="5_3_exonuc_N"/>
    <property type="match status" value="1"/>
</dbReference>
<dbReference type="EMBL" id="CP000267">
    <property type="protein sequence ID" value="ABD71184.1"/>
    <property type="molecule type" value="Genomic_DNA"/>
</dbReference>
<dbReference type="PANTHER" id="PTHR42646">
    <property type="entry name" value="FLAP ENDONUCLEASE XNI"/>
    <property type="match status" value="1"/>
</dbReference>
<dbReference type="SUPFAM" id="SSF47807">
    <property type="entry name" value="5' to 3' exonuclease, C-terminal subdomain"/>
    <property type="match status" value="1"/>
</dbReference>
<dbReference type="Proteomes" id="UP000008332">
    <property type="component" value="Chromosome"/>
</dbReference>
<accession>Q21SR9</accession>
<gene>
    <name evidence="5" type="ordered locus">Rfer_3477</name>
</gene>
<keyword evidence="2" id="KW-0378">Hydrolase</keyword>
<dbReference type="KEGG" id="rfr:Rfer_3477"/>
<feature type="domain" description="5'-3' exonuclease" evidence="4">
    <location>
        <begin position="1"/>
        <end position="255"/>
    </location>
</feature>
<keyword evidence="6" id="KW-1185">Reference proteome</keyword>
<name>Q21SR9_ALBFT</name>
<dbReference type="OrthoDB" id="9806424at2"/>
<dbReference type="InterPro" id="IPR036279">
    <property type="entry name" value="5-3_exonuclease_C_sf"/>
</dbReference>
<dbReference type="InterPro" id="IPR038969">
    <property type="entry name" value="FEN"/>
</dbReference>
<evidence type="ECO:0000256" key="3">
    <source>
        <dbReference type="ARBA" id="ARBA00023125"/>
    </source>
</evidence>
<keyword evidence="3" id="KW-0238">DNA-binding</keyword>
<organism evidence="5 6">
    <name type="scientific">Albidiferax ferrireducens (strain ATCC BAA-621 / DSM 15236 / T118)</name>
    <name type="common">Rhodoferax ferrireducens</name>
    <dbReference type="NCBI Taxonomy" id="338969"/>
    <lineage>
        <taxon>Bacteria</taxon>
        <taxon>Pseudomonadati</taxon>
        <taxon>Pseudomonadota</taxon>
        <taxon>Betaproteobacteria</taxon>
        <taxon>Burkholderiales</taxon>
        <taxon>Comamonadaceae</taxon>
        <taxon>Rhodoferax</taxon>
    </lineage>
</organism>
<dbReference type="GO" id="GO:0008409">
    <property type="term" value="F:5'-3' exonuclease activity"/>
    <property type="evidence" value="ECO:0007669"/>
    <property type="project" value="InterPro"/>
</dbReference>
<evidence type="ECO:0000313" key="6">
    <source>
        <dbReference type="Proteomes" id="UP000008332"/>
    </source>
</evidence>
<proteinExistence type="predicted"/>
<evidence type="ECO:0000259" key="4">
    <source>
        <dbReference type="SMART" id="SM00475"/>
    </source>
</evidence>
<dbReference type="SMART" id="SM00279">
    <property type="entry name" value="HhH2"/>
    <property type="match status" value="1"/>
</dbReference>
<dbReference type="Gene3D" id="3.40.50.1010">
    <property type="entry name" value="5'-nuclease"/>
    <property type="match status" value="1"/>
</dbReference>
<dbReference type="HOGENOM" id="CLU_004675_1_0_4"/>
<dbReference type="STRING" id="338969.Rfer_3477"/>
<evidence type="ECO:0000256" key="1">
    <source>
        <dbReference type="ARBA" id="ARBA00022722"/>
    </source>
</evidence>
<reference evidence="6" key="1">
    <citation type="submission" date="2006-02" db="EMBL/GenBank/DDBJ databases">
        <title>Complete sequence of chromosome of Rhodoferax ferrireducens DSM 15236.</title>
        <authorList>
            <person name="Copeland A."/>
            <person name="Lucas S."/>
            <person name="Lapidus A."/>
            <person name="Barry K."/>
            <person name="Detter J.C."/>
            <person name="Glavina del Rio T."/>
            <person name="Hammon N."/>
            <person name="Israni S."/>
            <person name="Pitluck S."/>
            <person name="Brettin T."/>
            <person name="Bruce D."/>
            <person name="Han C."/>
            <person name="Tapia R."/>
            <person name="Gilna P."/>
            <person name="Kiss H."/>
            <person name="Schmutz J."/>
            <person name="Larimer F."/>
            <person name="Land M."/>
            <person name="Kyrpides N."/>
            <person name="Ivanova N."/>
            <person name="Richardson P."/>
        </authorList>
    </citation>
    <scope>NUCLEOTIDE SEQUENCE [LARGE SCALE GENOMIC DNA]</scope>
    <source>
        <strain evidence="6">ATCC BAA-621 / DSM 15236 / T118</strain>
    </source>
</reference>
<protein>
    <submittedName>
        <fullName evidence="5">5'-3' exonuclease</fullName>
    </submittedName>
</protein>
<dbReference type="GO" id="GO:0003677">
    <property type="term" value="F:DNA binding"/>
    <property type="evidence" value="ECO:0007669"/>
    <property type="project" value="UniProtKB-KW"/>
</dbReference>
<dbReference type="InterPro" id="IPR020046">
    <property type="entry name" value="5-3_exonucl_a-hlix_arch_N"/>
</dbReference>
<dbReference type="InterPro" id="IPR020045">
    <property type="entry name" value="DNA_polI_H3TH"/>
</dbReference>
<dbReference type="InterPro" id="IPR002421">
    <property type="entry name" value="5-3_exonuclease"/>
</dbReference>
<dbReference type="Pfam" id="PF01367">
    <property type="entry name" value="5_3_exonuc"/>
    <property type="match status" value="1"/>
</dbReference>
<dbReference type="InterPro" id="IPR029060">
    <property type="entry name" value="PIN-like_dom_sf"/>
</dbReference>
<dbReference type="InterPro" id="IPR008918">
    <property type="entry name" value="HhH2"/>
</dbReference>
<keyword evidence="1" id="KW-0540">Nuclease</keyword>
<dbReference type="CDD" id="cd09859">
    <property type="entry name" value="PIN_53EXO"/>
    <property type="match status" value="1"/>
</dbReference>